<dbReference type="EMBL" id="CAJOBJ010087883">
    <property type="protein sequence ID" value="CAF4528346.1"/>
    <property type="molecule type" value="Genomic_DNA"/>
</dbReference>
<evidence type="ECO:0000256" key="1">
    <source>
        <dbReference type="SAM" id="Phobius"/>
    </source>
</evidence>
<keyword evidence="1" id="KW-0472">Membrane</keyword>
<comment type="caution">
    <text evidence="2">The sequence shown here is derived from an EMBL/GenBank/DDBJ whole genome shotgun (WGS) entry which is preliminary data.</text>
</comment>
<evidence type="ECO:0000313" key="4">
    <source>
        <dbReference type="Proteomes" id="UP000681720"/>
    </source>
</evidence>
<organism evidence="2 4">
    <name type="scientific">Rotaria magnacalcarata</name>
    <dbReference type="NCBI Taxonomy" id="392030"/>
    <lineage>
        <taxon>Eukaryota</taxon>
        <taxon>Metazoa</taxon>
        <taxon>Spiralia</taxon>
        <taxon>Gnathifera</taxon>
        <taxon>Rotifera</taxon>
        <taxon>Eurotatoria</taxon>
        <taxon>Bdelloidea</taxon>
        <taxon>Philodinida</taxon>
        <taxon>Philodinidae</taxon>
        <taxon>Rotaria</taxon>
    </lineage>
</organism>
<gene>
    <name evidence="3" type="ORF">BYL167_LOCUS39050</name>
    <name evidence="2" type="ORF">GIL414_LOCUS35917</name>
</gene>
<protein>
    <submittedName>
        <fullName evidence="2">Uncharacterized protein</fullName>
    </submittedName>
</protein>
<keyword evidence="1" id="KW-0812">Transmembrane</keyword>
<reference evidence="2" key="1">
    <citation type="submission" date="2021-02" db="EMBL/GenBank/DDBJ databases">
        <authorList>
            <person name="Nowell W R."/>
        </authorList>
    </citation>
    <scope>NUCLEOTIDE SEQUENCE</scope>
</reference>
<accession>A0A8S2XXJ7</accession>
<dbReference type="InterPro" id="IPR036259">
    <property type="entry name" value="MFS_trans_sf"/>
</dbReference>
<evidence type="ECO:0000313" key="2">
    <source>
        <dbReference type="EMBL" id="CAF4528346.1"/>
    </source>
</evidence>
<dbReference type="SUPFAM" id="SSF103473">
    <property type="entry name" value="MFS general substrate transporter"/>
    <property type="match status" value="1"/>
</dbReference>
<dbReference type="Proteomes" id="UP000681967">
    <property type="component" value="Unassembled WGS sequence"/>
</dbReference>
<keyword evidence="1" id="KW-1133">Transmembrane helix</keyword>
<dbReference type="Proteomes" id="UP000681720">
    <property type="component" value="Unassembled WGS sequence"/>
</dbReference>
<proteinExistence type="predicted"/>
<sequence>MMEVLGCNRGTVSFIFGMLPAITLGSGLFATILINRHGCRKMTIIGSCLAAMGF</sequence>
<dbReference type="AlphaFoldDB" id="A0A8S2XXJ7"/>
<feature type="transmembrane region" description="Helical" evidence="1">
    <location>
        <begin position="12"/>
        <end position="34"/>
    </location>
</feature>
<dbReference type="EMBL" id="CAJOBH010092979">
    <property type="protein sequence ID" value="CAF4574397.1"/>
    <property type="molecule type" value="Genomic_DNA"/>
</dbReference>
<feature type="non-terminal residue" evidence="2">
    <location>
        <position position="1"/>
    </location>
</feature>
<evidence type="ECO:0000313" key="3">
    <source>
        <dbReference type="EMBL" id="CAF4574397.1"/>
    </source>
</evidence>
<name>A0A8S2XXJ7_9BILA</name>